<dbReference type="InterPro" id="IPR048433">
    <property type="entry name" value="YNCE-like_beta-prop"/>
</dbReference>
<feature type="compositionally biased region" description="Low complexity" evidence="2">
    <location>
        <begin position="29"/>
        <end position="65"/>
    </location>
</feature>
<dbReference type="PANTHER" id="PTHR47197:SF3">
    <property type="entry name" value="DIHYDRO-HEME D1 DEHYDROGENASE"/>
    <property type="match status" value="1"/>
</dbReference>
<dbReference type="Proteomes" id="UP000535511">
    <property type="component" value="Unassembled WGS sequence"/>
</dbReference>
<organism evidence="5 6">
    <name type="scientific">Nocardioides panaciterrulae</name>
    <dbReference type="NCBI Taxonomy" id="661492"/>
    <lineage>
        <taxon>Bacteria</taxon>
        <taxon>Bacillati</taxon>
        <taxon>Actinomycetota</taxon>
        <taxon>Actinomycetes</taxon>
        <taxon>Propionibacteriales</taxon>
        <taxon>Nocardioidaceae</taxon>
        <taxon>Nocardioides</taxon>
    </lineage>
</organism>
<keyword evidence="1 3" id="KW-0732">Signal</keyword>
<feature type="domain" description="YNCE-like beta-propeller" evidence="4">
    <location>
        <begin position="316"/>
        <end position="399"/>
    </location>
</feature>
<dbReference type="EMBL" id="JACCBG010000001">
    <property type="protein sequence ID" value="NYD40863.1"/>
    <property type="molecule type" value="Genomic_DNA"/>
</dbReference>
<evidence type="ECO:0000313" key="6">
    <source>
        <dbReference type="Proteomes" id="UP000535511"/>
    </source>
</evidence>
<dbReference type="SUPFAM" id="SSF50974">
    <property type="entry name" value="Nitrous oxide reductase, N-terminal domain"/>
    <property type="match status" value="1"/>
</dbReference>
<feature type="chain" id="PRO_5038907266" evidence="3">
    <location>
        <begin position="27"/>
        <end position="416"/>
    </location>
</feature>
<dbReference type="Pfam" id="PF10282">
    <property type="entry name" value="Lactonase"/>
    <property type="match status" value="1"/>
</dbReference>
<dbReference type="InterPro" id="IPR011045">
    <property type="entry name" value="N2O_reductase_N"/>
</dbReference>
<accession>A0A7Y9E418</accession>
<dbReference type="InterPro" id="IPR051200">
    <property type="entry name" value="Host-pathogen_enzymatic-act"/>
</dbReference>
<dbReference type="AlphaFoldDB" id="A0A7Y9E418"/>
<evidence type="ECO:0000313" key="5">
    <source>
        <dbReference type="EMBL" id="NYD40863.1"/>
    </source>
</evidence>
<dbReference type="PANTHER" id="PTHR47197">
    <property type="entry name" value="PROTEIN NIRF"/>
    <property type="match status" value="1"/>
</dbReference>
<name>A0A7Y9E418_9ACTN</name>
<feature type="signal peptide" evidence="3">
    <location>
        <begin position="1"/>
        <end position="26"/>
    </location>
</feature>
<dbReference type="Pfam" id="PF21783">
    <property type="entry name" value="YNCE"/>
    <property type="match status" value="1"/>
</dbReference>
<dbReference type="Gene3D" id="2.130.10.10">
    <property type="entry name" value="YVTN repeat-like/Quinoprotein amine dehydrogenase"/>
    <property type="match status" value="2"/>
</dbReference>
<keyword evidence="5" id="KW-0238">DNA-binding</keyword>
<evidence type="ECO:0000256" key="2">
    <source>
        <dbReference type="SAM" id="MobiDB-lite"/>
    </source>
</evidence>
<evidence type="ECO:0000259" key="4">
    <source>
        <dbReference type="Pfam" id="PF21783"/>
    </source>
</evidence>
<protein>
    <submittedName>
        <fullName evidence="5">DNA-binding beta-propeller fold protein YncE</fullName>
    </submittedName>
</protein>
<sequence>MVHTLAVRRWAAAVLPALLLLAPALTGCTGSSSGDPSGNPSGDPASGPASAAGDPATTGAAAPTPRVAPPFRHPIPGMPAVQDGDVYASTRTPSQERSRVRHDPAYLYVPNSFGAPITTVIDQRSRKVVRVLHTGTLSQHVTPSYDLRTLYVEASEDNRIVALDPRTGRITHRYPVDRPYNLYFTPDGRHAVVMDEEHQRIVFADPHTFKPQKAVSDRSCKGPNHADFSANGRWFLVSCEFSGSLLRISTLRERVTGRLHLPAGAKPQDVRLSPDGRTFYVADMGRNLLLRVPWDRLRVVGSTRLPMMPHGIYPSRDGRFLYVSDRMAGKVSVFSLAKRRVVDTWPIPGGGTPDMGGISADGRTLWLSGRYSGYVYGWNTRTGRLVAKIRVGGSPHGLLVWPQPGRYSLGHTGNLR</sequence>
<evidence type="ECO:0000256" key="3">
    <source>
        <dbReference type="SAM" id="SignalP"/>
    </source>
</evidence>
<keyword evidence="6" id="KW-1185">Reference proteome</keyword>
<feature type="region of interest" description="Disordered" evidence="2">
    <location>
        <begin position="29"/>
        <end position="99"/>
    </location>
</feature>
<feature type="compositionally biased region" description="Pro residues" evidence="2">
    <location>
        <begin position="66"/>
        <end position="77"/>
    </location>
</feature>
<dbReference type="InterPro" id="IPR015943">
    <property type="entry name" value="WD40/YVTN_repeat-like_dom_sf"/>
</dbReference>
<dbReference type="InterPro" id="IPR019405">
    <property type="entry name" value="Lactonase_7-beta_prop"/>
</dbReference>
<dbReference type="GO" id="GO:0003677">
    <property type="term" value="F:DNA binding"/>
    <property type="evidence" value="ECO:0007669"/>
    <property type="project" value="UniProtKB-KW"/>
</dbReference>
<comment type="caution">
    <text evidence="5">The sequence shown here is derived from an EMBL/GenBank/DDBJ whole genome shotgun (WGS) entry which is preliminary data.</text>
</comment>
<dbReference type="RefSeq" id="WP_218851302.1">
    <property type="nucleotide sequence ID" value="NZ_JACCBG010000001.1"/>
</dbReference>
<proteinExistence type="predicted"/>
<gene>
    <name evidence="5" type="ORF">BJZ21_000946</name>
</gene>
<reference evidence="5 6" key="1">
    <citation type="submission" date="2020-07" db="EMBL/GenBank/DDBJ databases">
        <title>Sequencing the genomes of 1000 actinobacteria strains.</title>
        <authorList>
            <person name="Klenk H.-P."/>
        </authorList>
    </citation>
    <scope>NUCLEOTIDE SEQUENCE [LARGE SCALE GENOMIC DNA]</scope>
    <source>
        <strain evidence="5 6">DSM 21350</strain>
    </source>
</reference>
<evidence type="ECO:0000256" key="1">
    <source>
        <dbReference type="ARBA" id="ARBA00022729"/>
    </source>
</evidence>